<dbReference type="GO" id="GO:0016491">
    <property type="term" value="F:oxidoreductase activity"/>
    <property type="evidence" value="ECO:0007669"/>
    <property type="project" value="UniProtKB-KW"/>
</dbReference>
<evidence type="ECO:0000256" key="1">
    <source>
        <dbReference type="ARBA" id="ARBA00001974"/>
    </source>
</evidence>
<reference evidence="6 7" key="1">
    <citation type="submission" date="2020-04" db="EMBL/GenBank/DDBJ databases">
        <title>Usitatibacter rugosus gen. nov., sp. nov. and Usitatibacter palustris sp. nov., novel members of Usitatibacteraceae fam. nov. within the order Nitrosomonadales isolated from soil.</title>
        <authorList>
            <person name="Huber K.J."/>
            <person name="Neumann-Schaal M."/>
            <person name="Geppert A."/>
            <person name="Luckner M."/>
            <person name="Wanner G."/>
            <person name="Overmann J."/>
        </authorList>
    </citation>
    <scope>NUCLEOTIDE SEQUENCE [LARGE SCALE GENOMIC DNA]</scope>
    <source>
        <strain evidence="6 7">0125_3</strain>
    </source>
</reference>
<protein>
    <submittedName>
        <fullName evidence="6">Putative FAD-linked oxidoreductase</fullName>
        <ecNumber evidence="6">1.-.-.-</ecNumber>
    </submittedName>
</protein>
<comment type="cofactor">
    <cofactor evidence="1">
        <name>FAD</name>
        <dbReference type="ChEBI" id="CHEBI:57692"/>
    </cofactor>
</comment>
<proteinExistence type="predicted"/>
<dbReference type="Gene3D" id="3.30.43.10">
    <property type="entry name" value="Uridine Diphospho-n-acetylenolpyruvylglucosamine Reductase, domain 2"/>
    <property type="match status" value="1"/>
</dbReference>
<evidence type="ECO:0000256" key="3">
    <source>
        <dbReference type="ARBA" id="ARBA00022827"/>
    </source>
</evidence>
<accession>A0A6M4GR74</accession>
<dbReference type="GO" id="GO:0071949">
    <property type="term" value="F:FAD binding"/>
    <property type="evidence" value="ECO:0007669"/>
    <property type="project" value="InterPro"/>
</dbReference>
<evidence type="ECO:0000313" key="7">
    <source>
        <dbReference type="Proteomes" id="UP000501534"/>
    </source>
</evidence>
<dbReference type="InterPro" id="IPR051914">
    <property type="entry name" value="FAD-linked_OxidoTrans_Type4"/>
</dbReference>
<dbReference type="InterPro" id="IPR016167">
    <property type="entry name" value="FAD-bd_PCMH_sub1"/>
</dbReference>
<evidence type="ECO:0000313" key="6">
    <source>
        <dbReference type="EMBL" id="QJR09751.1"/>
    </source>
</evidence>
<dbReference type="InterPro" id="IPR016171">
    <property type="entry name" value="Vanillyl_alc_oxidase_C-sub2"/>
</dbReference>
<sequence>MNAELARTFAAIQPPPTVVTDDERLRPFETDAFVSHRAVPMMAVLPDHAAQVGPVIAACASRGIPLVTRGAGTGISGGAIPHPEGVLLVMTKMRALVALDPLGRTATVEPGMRNLAVSEAAAPHGLFYAPDPSSQLVCSIGGNVAENSGGVHCLKYGFTLHNLLAVVAYDGEGERLEIGSLALDAPGYDLLTLITGSEGNLGVVTQVTVKLVPIPAATQTLLAAFSSVRAAAEAVGEIIGAGLIPAALEMMDRVVIEACERYMGLGFPRDAEALLLAEVDGGVEEADDALARVRSIIERNGGTGLRVAQDDRERAELWKSRKGAFTALATVRPDFYTIDGTIPRHKLPEVLDQVYAFAEEAGLLVGNVFHAGDGNIHPCIFYDASVPGELEKGEALGGRILELCIDVGGTITGEHGVGIEKLRQMCKQFRPAEIAAFHDVKRAFDPAGILNPGKAVPTLNRCSEWGGMHVRDGKLPRADIPRF</sequence>
<evidence type="ECO:0000256" key="4">
    <source>
        <dbReference type="ARBA" id="ARBA00023002"/>
    </source>
</evidence>
<dbReference type="AlphaFoldDB" id="A0A6M4GR74"/>
<evidence type="ECO:0000256" key="2">
    <source>
        <dbReference type="ARBA" id="ARBA00022630"/>
    </source>
</evidence>
<dbReference type="SUPFAM" id="SSF56176">
    <property type="entry name" value="FAD-binding/transporter-associated domain-like"/>
    <property type="match status" value="1"/>
</dbReference>
<dbReference type="SUPFAM" id="SSF55103">
    <property type="entry name" value="FAD-linked oxidases, C-terminal domain"/>
    <property type="match status" value="1"/>
</dbReference>
<dbReference type="PANTHER" id="PTHR42934:SF1">
    <property type="entry name" value="GLYCOLATE OXIDASE SUBUNIT GLCD"/>
    <property type="match status" value="1"/>
</dbReference>
<gene>
    <name evidence="6" type="ORF">DSM104443_00801</name>
</gene>
<dbReference type="InterPro" id="IPR004113">
    <property type="entry name" value="FAD-bd_oxidored_4_C"/>
</dbReference>
<dbReference type="KEGG" id="uru:DSM104443_00801"/>
<dbReference type="Gene3D" id="3.30.465.10">
    <property type="match status" value="1"/>
</dbReference>
<name>A0A6M4GR74_9PROT</name>
<dbReference type="Pfam" id="PF02913">
    <property type="entry name" value="FAD-oxidase_C"/>
    <property type="match status" value="1"/>
</dbReference>
<dbReference type="Gene3D" id="3.30.70.2190">
    <property type="match status" value="1"/>
</dbReference>
<dbReference type="Pfam" id="PF01565">
    <property type="entry name" value="FAD_binding_4"/>
    <property type="match status" value="1"/>
</dbReference>
<dbReference type="Gene3D" id="3.30.70.2740">
    <property type="match status" value="1"/>
</dbReference>
<dbReference type="EMBL" id="CP053069">
    <property type="protein sequence ID" value="QJR09751.1"/>
    <property type="molecule type" value="Genomic_DNA"/>
</dbReference>
<dbReference type="RefSeq" id="WP_171089723.1">
    <property type="nucleotide sequence ID" value="NZ_CP053069.1"/>
</dbReference>
<feature type="domain" description="FAD-binding PCMH-type" evidence="5">
    <location>
        <begin position="36"/>
        <end position="214"/>
    </location>
</feature>
<keyword evidence="7" id="KW-1185">Reference proteome</keyword>
<dbReference type="EC" id="1.-.-.-" evidence="6"/>
<dbReference type="Proteomes" id="UP000501534">
    <property type="component" value="Chromosome"/>
</dbReference>
<evidence type="ECO:0000259" key="5">
    <source>
        <dbReference type="PROSITE" id="PS51387"/>
    </source>
</evidence>
<dbReference type="InterPro" id="IPR016164">
    <property type="entry name" value="FAD-linked_Oxase-like_C"/>
</dbReference>
<organism evidence="6 7">
    <name type="scientific">Usitatibacter rugosus</name>
    <dbReference type="NCBI Taxonomy" id="2732067"/>
    <lineage>
        <taxon>Bacteria</taxon>
        <taxon>Pseudomonadati</taxon>
        <taxon>Pseudomonadota</taxon>
        <taxon>Betaproteobacteria</taxon>
        <taxon>Nitrosomonadales</taxon>
        <taxon>Usitatibacteraceae</taxon>
        <taxon>Usitatibacter</taxon>
    </lineage>
</organism>
<dbReference type="InterPro" id="IPR016169">
    <property type="entry name" value="FAD-bd_PCMH_sub2"/>
</dbReference>
<dbReference type="PANTHER" id="PTHR42934">
    <property type="entry name" value="GLYCOLATE OXIDASE SUBUNIT GLCD"/>
    <property type="match status" value="1"/>
</dbReference>
<dbReference type="InterPro" id="IPR036318">
    <property type="entry name" value="FAD-bd_PCMH-like_sf"/>
</dbReference>
<keyword evidence="2" id="KW-0285">Flavoprotein</keyword>
<dbReference type="InterPro" id="IPR016166">
    <property type="entry name" value="FAD-bd_PCMH"/>
</dbReference>
<dbReference type="InterPro" id="IPR006094">
    <property type="entry name" value="Oxid_FAD_bind_N"/>
</dbReference>
<dbReference type="PROSITE" id="PS51387">
    <property type="entry name" value="FAD_PCMH"/>
    <property type="match status" value="1"/>
</dbReference>
<dbReference type="Gene3D" id="1.10.45.10">
    <property type="entry name" value="Vanillyl-alcohol Oxidase, Chain A, domain 4"/>
    <property type="match status" value="1"/>
</dbReference>
<keyword evidence="3" id="KW-0274">FAD</keyword>
<keyword evidence="4 6" id="KW-0560">Oxidoreductase</keyword>